<gene>
    <name evidence="2" type="ORF">BCON_0338g00030</name>
</gene>
<keyword evidence="3" id="KW-1185">Reference proteome</keyword>
<feature type="region of interest" description="Disordered" evidence="1">
    <location>
        <begin position="1"/>
        <end position="26"/>
    </location>
</feature>
<proteinExistence type="predicted"/>
<dbReference type="AlphaFoldDB" id="A0A4Z1HMI5"/>
<accession>A0A4Z1HMI5</accession>
<organism evidence="2 3">
    <name type="scientific">Botryotinia convoluta</name>
    <dbReference type="NCBI Taxonomy" id="54673"/>
    <lineage>
        <taxon>Eukaryota</taxon>
        <taxon>Fungi</taxon>
        <taxon>Dikarya</taxon>
        <taxon>Ascomycota</taxon>
        <taxon>Pezizomycotina</taxon>
        <taxon>Leotiomycetes</taxon>
        <taxon>Helotiales</taxon>
        <taxon>Sclerotiniaceae</taxon>
        <taxon>Botryotinia</taxon>
    </lineage>
</organism>
<feature type="compositionally biased region" description="Basic residues" evidence="1">
    <location>
        <begin position="171"/>
        <end position="191"/>
    </location>
</feature>
<evidence type="ECO:0000313" key="3">
    <source>
        <dbReference type="Proteomes" id="UP000297527"/>
    </source>
</evidence>
<protein>
    <submittedName>
        <fullName evidence="2">Uncharacterized protein</fullName>
    </submittedName>
</protein>
<comment type="caution">
    <text evidence="2">The sequence shown here is derived from an EMBL/GenBank/DDBJ whole genome shotgun (WGS) entry which is preliminary data.</text>
</comment>
<feature type="region of interest" description="Disordered" evidence="1">
    <location>
        <begin position="160"/>
        <end position="199"/>
    </location>
</feature>
<dbReference type="Proteomes" id="UP000297527">
    <property type="component" value="Unassembled WGS sequence"/>
</dbReference>
<evidence type="ECO:0000256" key="1">
    <source>
        <dbReference type="SAM" id="MobiDB-lite"/>
    </source>
</evidence>
<dbReference type="EMBL" id="PQXN01000336">
    <property type="protein sequence ID" value="TGO46203.1"/>
    <property type="molecule type" value="Genomic_DNA"/>
</dbReference>
<dbReference type="OrthoDB" id="3560568at2759"/>
<reference evidence="2 3" key="1">
    <citation type="submission" date="2017-12" db="EMBL/GenBank/DDBJ databases">
        <title>Comparative genomics of Botrytis spp.</title>
        <authorList>
            <person name="Valero-Jimenez C.A."/>
            <person name="Tapia P."/>
            <person name="Veloso J."/>
            <person name="Silva-Moreno E."/>
            <person name="Staats M."/>
            <person name="Valdes J.H."/>
            <person name="Van Kan J.A.L."/>
        </authorList>
    </citation>
    <scope>NUCLEOTIDE SEQUENCE [LARGE SCALE GENOMIC DNA]</scope>
    <source>
        <strain evidence="2 3">MUCL11595</strain>
    </source>
</reference>
<evidence type="ECO:0000313" key="2">
    <source>
        <dbReference type="EMBL" id="TGO46203.1"/>
    </source>
</evidence>
<sequence>MKPIKPTNVSYSSSSSTNFSSSTSDPSSNIFIPPAIYTDNALNNNNSTPPTLPSISTILQQPLLPLPITSTRTHNPITRLPTRNPASSVAVVSNTSTTTRGLVSTQRTKIIKTFVSPKGCTKIILMITITTMQEPFFDKEKNSWVMRRTTEIRKVMVRKRLRPDSNDKKNGIVKRNTRNARGKGRKGRKGPKKGDFDSM</sequence>
<name>A0A4Z1HMI5_9HELO</name>
<feature type="compositionally biased region" description="Low complexity" evidence="1">
    <location>
        <begin position="7"/>
        <end position="26"/>
    </location>
</feature>